<keyword evidence="3" id="KW-0687">Ribonucleoprotein</keyword>
<dbReference type="InterPro" id="IPR008991">
    <property type="entry name" value="Translation_prot_SH3-like_sf"/>
</dbReference>
<evidence type="ECO:0000313" key="8">
    <source>
        <dbReference type="EMBL" id="CAB4749370.1"/>
    </source>
</evidence>
<gene>
    <name evidence="5" type="ORF">UFOPK1353_00150</name>
    <name evidence="6" type="ORF">UFOPK1826_00255</name>
    <name evidence="7" type="ORF">UFOPK2292_00204</name>
    <name evidence="8" type="ORF">UFOPK2855_00066</name>
    <name evidence="9" type="ORF">UFOPK3026_00923</name>
    <name evidence="10" type="ORF">UFOPK4020_00620</name>
    <name evidence="11" type="ORF">UFOPK4345_00040</name>
</gene>
<keyword evidence="2" id="KW-0689">Ribosomal protein</keyword>
<comment type="similarity">
    <text evidence="1">Belongs to the universal ribosomal protein uL24 family.</text>
</comment>
<evidence type="ECO:0000313" key="5">
    <source>
        <dbReference type="EMBL" id="CAB4530198.1"/>
    </source>
</evidence>
<dbReference type="EMBL" id="CAEZSE010000013">
    <property type="protein sequence ID" value="CAB4530198.1"/>
    <property type="molecule type" value="Genomic_DNA"/>
</dbReference>
<dbReference type="InterPro" id="IPR005824">
    <property type="entry name" value="KOW"/>
</dbReference>
<name>A0A6J6YKV6_9ZZZZ</name>
<evidence type="ECO:0000259" key="4">
    <source>
        <dbReference type="SMART" id="SM00739"/>
    </source>
</evidence>
<accession>A0A6J6YKV6</accession>
<dbReference type="GO" id="GO:0005840">
    <property type="term" value="C:ribosome"/>
    <property type="evidence" value="ECO:0007669"/>
    <property type="project" value="UniProtKB-KW"/>
</dbReference>
<evidence type="ECO:0000256" key="1">
    <source>
        <dbReference type="ARBA" id="ARBA00010618"/>
    </source>
</evidence>
<evidence type="ECO:0000256" key="2">
    <source>
        <dbReference type="ARBA" id="ARBA00022980"/>
    </source>
</evidence>
<dbReference type="GO" id="GO:1990904">
    <property type="term" value="C:ribonucleoprotein complex"/>
    <property type="evidence" value="ECO:0007669"/>
    <property type="project" value="UniProtKB-KW"/>
</dbReference>
<dbReference type="InterPro" id="IPR003256">
    <property type="entry name" value="Ribosomal_uL24"/>
</dbReference>
<organism evidence="9">
    <name type="scientific">freshwater metagenome</name>
    <dbReference type="NCBI Taxonomy" id="449393"/>
    <lineage>
        <taxon>unclassified sequences</taxon>
        <taxon>metagenomes</taxon>
        <taxon>ecological metagenomes</taxon>
    </lineage>
</organism>
<dbReference type="SMART" id="SM00739">
    <property type="entry name" value="KOW"/>
    <property type="match status" value="1"/>
</dbReference>
<dbReference type="InterPro" id="IPR014722">
    <property type="entry name" value="Rib_uL2_dom2"/>
</dbReference>
<evidence type="ECO:0000313" key="10">
    <source>
        <dbReference type="EMBL" id="CAB4997396.1"/>
    </source>
</evidence>
<dbReference type="EMBL" id="CAFAAP010000136">
    <property type="protein sequence ID" value="CAB4807988.1"/>
    <property type="molecule type" value="Genomic_DNA"/>
</dbReference>
<protein>
    <submittedName>
        <fullName evidence="9">Unannotated protein</fullName>
    </submittedName>
</protein>
<dbReference type="GO" id="GO:0006412">
    <property type="term" value="P:translation"/>
    <property type="evidence" value="ECO:0007669"/>
    <property type="project" value="InterPro"/>
</dbReference>
<dbReference type="GO" id="GO:0003735">
    <property type="term" value="F:structural constituent of ribosome"/>
    <property type="evidence" value="ECO:0007669"/>
    <property type="project" value="InterPro"/>
</dbReference>
<proteinExistence type="inferred from homology"/>
<dbReference type="EMBL" id="CAFBQV010000003">
    <property type="protein sequence ID" value="CAB5057758.1"/>
    <property type="molecule type" value="Genomic_DNA"/>
</dbReference>
<dbReference type="EMBL" id="CAEZUN010000020">
    <property type="protein sequence ID" value="CAB4594651.1"/>
    <property type="molecule type" value="Genomic_DNA"/>
</dbReference>
<dbReference type="InterPro" id="IPR005825">
    <property type="entry name" value="Ribosomal_uL24_CS"/>
</dbReference>
<evidence type="ECO:0000313" key="9">
    <source>
        <dbReference type="EMBL" id="CAB4807988.1"/>
    </source>
</evidence>
<dbReference type="NCBIfam" id="TIGR01079">
    <property type="entry name" value="rplX_bact"/>
    <property type="match status" value="1"/>
</dbReference>
<dbReference type="CDD" id="cd06089">
    <property type="entry name" value="KOW_RPL26"/>
    <property type="match status" value="1"/>
</dbReference>
<dbReference type="SUPFAM" id="SSF50104">
    <property type="entry name" value="Translation proteins SH3-like domain"/>
    <property type="match status" value="1"/>
</dbReference>
<reference evidence="9" key="1">
    <citation type="submission" date="2020-05" db="EMBL/GenBank/DDBJ databases">
        <authorList>
            <person name="Chiriac C."/>
            <person name="Salcher M."/>
            <person name="Ghai R."/>
            <person name="Kavagutti S V."/>
        </authorList>
    </citation>
    <scope>NUCLEOTIDE SEQUENCE</scope>
</reference>
<dbReference type="AlphaFoldDB" id="A0A6J6YKV6"/>
<dbReference type="GO" id="GO:0003723">
    <property type="term" value="F:RNA binding"/>
    <property type="evidence" value="ECO:0007669"/>
    <property type="project" value="InterPro"/>
</dbReference>
<evidence type="ECO:0000313" key="6">
    <source>
        <dbReference type="EMBL" id="CAB4594651.1"/>
    </source>
</evidence>
<dbReference type="Gene3D" id="2.30.30.30">
    <property type="match status" value="1"/>
</dbReference>
<dbReference type="PANTHER" id="PTHR12903">
    <property type="entry name" value="MITOCHONDRIAL RIBOSOMAL PROTEIN L24"/>
    <property type="match status" value="1"/>
</dbReference>
<dbReference type="HAMAP" id="MF_01326_B">
    <property type="entry name" value="Ribosomal_uL24_B"/>
    <property type="match status" value="1"/>
</dbReference>
<evidence type="ECO:0000256" key="3">
    <source>
        <dbReference type="ARBA" id="ARBA00023274"/>
    </source>
</evidence>
<dbReference type="EMBL" id="CAFBOV010000101">
    <property type="protein sequence ID" value="CAB4997396.1"/>
    <property type="molecule type" value="Genomic_DNA"/>
</dbReference>
<dbReference type="Pfam" id="PF00467">
    <property type="entry name" value="KOW"/>
    <property type="match status" value="1"/>
</dbReference>
<dbReference type="EMBL" id="CAEZZK010000006">
    <property type="protein sequence ID" value="CAB4749370.1"/>
    <property type="molecule type" value="Genomic_DNA"/>
</dbReference>
<dbReference type="InterPro" id="IPR041988">
    <property type="entry name" value="Ribosomal_uL24_KOW"/>
</dbReference>
<feature type="domain" description="KOW" evidence="4">
    <location>
        <begin position="2"/>
        <end position="29"/>
    </location>
</feature>
<dbReference type="InterPro" id="IPR057264">
    <property type="entry name" value="Ribosomal_uL24_C"/>
</dbReference>
<dbReference type="PROSITE" id="PS01108">
    <property type="entry name" value="RIBOSOMAL_L24"/>
    <property type="match status" value="1"/>
</dbReference>
<sequence>MKFKKGDSVIVIAGKDKGAKGVISAVLPAKGKVIIDNVNVAKRHSVARGQNTKSEIIDKPMPIHASNVMFDQGGKPSKIGYKIDKKGKKVRIAKSTGAEI</sequence>
<dbReference type="Pfam" id="PF17136">
    <property type="entry name" value="ribosomal_L24"/>
    <property type="match status" value="1"/>
</dbReference>
<evidence type="ECO:0000313" key="11">
    <source>
        <dbReference type="EMBL" id="CAB5057758.1"/>
    </source>
</evidence>
<dbReference type="EMBL" id="CAEZWU010000018">
    <property type="protein sequence ID" value="CAB4660083.1"/>
    <property type="molecule type" value="Genomic_DNA"/>
</dbReference>
<evidence type="ECO:0000313" key="7">
    <source>
        <dbReference type="EMBL" id="CAB4660083.1"/>
    </source>
</evidence>